<sequence>MEEPTTSDTLPAEEQISVWNETEQKFWIHFEQEQEAKRAAAENDYSKATMGVRIELGTLSGKKAQLVEQRDRLARELAAIEQDIARTVASCDDRATRLIAMEQEYRKKEHERLATREQIIKSMDTFFRSQRGENPRATAAPTSAPCPGRLPLRDIVSNLATPQAPREERPPRHALPSKAPIPPSGQSTPTSISGRPEAVAGPNRPVEALVNVTDADGNVVGPVERIEPWNQWVKEIQNLPVKRDVKIRRGRKFNKDHLATIYDRSEGKGVKFLSCMIQATGEIQSQRCHSCDKNQGAFDDCIILGGPLFQKCGNCEWNRQGCHMPLVTKSSSSGTPTKGHFSVKPLELDPHAAPAMAGISHPTADAVAKAADIAKAAIVAKMPMEHAQTSRDLDAPRSGQVIHKSPPMGHEPVQMPTPQEPKEHSFATPSYVAAPTFMSVMAPGSVSGFTPANARSRPPSREILTPSAASVEGSPRLMSTSDPTSGPLEEITRENLVLRHNGVVYTYPEIVEGVPLAKIDQNHPYWELGWPCIKSIIEPQLETWKEKNLIALQATARGEGGSAKFQTGRQVNRGAKIIEFLENGEISPYQLLGKKYTHTGKGAITSYDTLFRLCETLSELAKYNLDVTPVEWLRHRLHEIMLEKGSNFNVSKTIHDFYHDPKLSALRSKNGYKSIGRPSGLKVSLGNDTPQSSLKKRKSMHSHTSTPRETPPAGPSPPFVAHEIVQSPASTLDSENSFDSRLQKRVKHGSPPLAEITRGIPDTDFSDTDSFSGAPLAFEDWRLYQVKTRLFTSSSQVTQYWTWKEKERLFEHQLLKDTDPVSWGVHREPIDFSVKLDDIVEVRWNVDALQVHLVMSAWASAVAKQDNKPRGDVMAAFKRERTIRRFLSFCRDRRLRTVEVSAEEMDSKWAEIQSERLPAQGEEASEVLKE</sequence>
<keyword evidence="1" id="KW-0175">Coiled coil</keyword>
<gene>
    <name evidence="3" type="ORF">HIM_08545</name>
</gene>
<evidence type="ECO:0000256" key="2">
    <source>
        <dbReference type="SAM" id="MobiDB-lite"/>
    </source>
</evidence>
<proteinExistence type="predicted"/>
<feature type="compositionally biased region" description="Pro residues" evidence="2">
    <location>
        <begin position="709"/>
        <end position="718"/>
    </location>
</feature>
<dbReference type="Pfam" id="PF12511">
    <property type="entry name" value="DUF3716"/>
    <property type="match status" value="1"/>
</dbReference>
<feature type="compositionally biased region" description="Polar residues" evidence="2">
    <location>
        <begin position="184"/>
        <end position="193"/>
    </location>
</feature>
<evidence type="ECO:0000313" key="3">
    <source>
        <dbReference type="EMBL" id="KJZ72090.1"/>
    </source>
</evidence>
<evidence type="ECO:0000256" key="1">
    <source>
        <dbReference type="SAM" id="Coils"/>
    </source>
</evidence>
<feature type="region of interest" description="Disordered" evidence="2">
    <location>
        <begin position="405"/>
        <end position="425"/>
    </location>
</feature>
<reference evidence="3 4" key="1">
    <citation type="journal article" date="2014" name="Genome Biol. Evol.">
        <title>Comparative genomics and transcriptomics analyses reveal divergent lifestyle features of nematode endoparasitic fungus Hirsutella minnesotensis.</title>
        <authorList>
            <person name="Lai Y."/>
            <person name="Liu K."/>
            <person name="Zhang X."/>
            <person name="Zhang X."/>
            <person name="Li K."/>
            <person name="Wang N."/>
            <person name="Shu C."/>
            <person name="Wu Y."/>
            <person name="Wang C."/>
            <person name="Bushley K.E."/>
            <person name="Xiang M."/>
            <person name="Liu X."/>
        </authorList>
    </citation>
    <scope>NUCLEOTIDE SEQUENCE [LARGE SCALE GENOMIC DNA]</scope>
    <source>
        <strain evidence="3 4">3608</strain>
    </source>
</reference>
<dbReference type="Proteomes" id="UP000054481">
    <property type="component" value="Unassembled WGS sequence"/>
</dbReference>
<dbReference type="AlphaFoldDB" id="A0A0F7ZMI5"/>
<feature type="region of interest" description="Disordered" evidence="2">
    <location>
        <begin position="669"/>
        <end position="761"/>
    </location>
</feature>
<keyword evidence="4" id="KW-1185">Reference proteome</keyword>
<protein>
    <submittedName>
        <fullName evidence="3">Uncharacterized protein</fullName>
    </submittedName>
</protein>
<dbReference type="EMBL" id="KQ030553">
    <property type="protein sequence ID" value="KJZ72090.1"/>
    <property type="molecule type" value="Genomic_DNA"/>
</dbReference>
<name>A0A0F7ZMI5_9HYPO</name>
<evidence type="ECO:0000313" key="4">
    <source>
        <dbReference type="Proteomes" id="UP000054481"/>
    </source>
</evidence>
<feature type="region of interest" description="Disordered" evidence="2">
    <location>
        <begin position="130"/>
        <end position="204"/>
    </location>
</feature>
<dbReference type="OrthoDB" id="4800057at2759"/>
<feature type="coiled-coil region" evidence="1">
    <location>
        <begin position="63"/>
        <end position="118"/>
    </location>
</feature>
<accession>A0A0F7ZMI5</accession>
<dbReference type="InterPro" id="IPR022190">
    <property type="entry name" value="DUF3716"/>
</dbReference>
<feature type="region of interest" description="Disordered" evidence="2">
    <location>
        <begin position="451"/>
        <end position="488"/>
    </location>
</feature>
<organism evidence="3 4">
    <name type="scientific">Hirsutella minnesotensis 3608</name>
    <dbReference type="NCBI Taxonomy" id="1043627"/>
    <lineage>
        <taxon>Eukaryota</taxon>
        <taxon>Fungi</taxon>
        <taxon>Dikarya</taxon>
        <taxon>Ascomycota</taxon>
        <taxon>Pezizomycotina</taxon>
        <taxon>Sordariomycetes</taxon>
        <taxon>Hypocreomycetidae</taxon>
        <taxon>Hypocreales</taxon>
        <taxon>Ophiocordycipitaceae</taxon>
        <taxon>Hirsutella</taxon>
    </lineage>
</organism>
<feature type="region of interest" description="Disordered" evidence="2">
    <location>
        <begin position="911"/>
        <end position="930"/>
    </location>
</feature>
<feature type="compositionally biased region" description="Polar residues" evidence="2">
    <location>
        <begin position="727"/>
        <end position="740"/>
    </location>
</feature>